<dbReference type="SMART" id="SM01092">
    <property type="entry name" value="CO_deh_flav_C"/>
    <property type="match status" value="1"/>
</dbReference>
<evidence type="ECO:0000256" key="2">
    <source>
        <dbReference type="ARBA" id="ARBA00022827"/>
    </source>
</evidence>
<reference evidence="5 6" key="1">
    <citation type="submission" date="2021-06" db="EMBL/GenBank/DDBJ databases">
        <authorList>
            <person name="Sun Q."/>
            <person name="Li D."/>
        </authorList>
    </citation>
    <scope>NUCLEOTIDE SEQUENCE [LARGE SCALE GENOMIC DNA]</scope>
    <source>
        <strain evidence="5 6">MSJ-5</strain>
    </source>
</reference>
<protein>
    <submittedName>
        <fullName evidence="5">FAD binding domain-containing protein</fullName>
    </submittedName>
</protein>
<dbReference type="InterPro" id="IPR051312">
    <property type="entry name" value="Diverse_Substr_Oxidored"/>
</dbReference>
<evidence type="ECO:0000256" key="1">
    <source>
        <dbReference type="ARBA" id="ARBA00022630"/>
    </source>
</evidence>
<accession>A0ABS6G0Z9</accession>
<comment type="caution">
    <text evidence="5">The sequence shown here is derived from an EMBL/GenBank/DDBJ whole genome shotgun (WGS) entry which is preliminary data.</text>
</comment>
<sequence>MIPFNFEYYKPETVEEAVNLFNKLKIIGKKPMYYGGGTEFISMARTHNIYTEAVIDIKAIPECNIYQLQNNELIIGSAITLTNIAELNLFPLLSLAVKRIADHTIQGKITLGGNLAGTIIYREAVLPLMVADSEVVIAGTDGIKKIPLRDVFDRRIQLNEGEMIIQTVTNNQFLSMPYIHVKRTKNEKIDYPLITMAGLKNNNRISIAFSGVCEYPFRSSLIEDILNDNSVSVNEKINKAINNMPDQILNDLSGSSEYRKFMLHTMLYEALSELGVVS</sequence>
<proteinExistence type="predicted"/>
<dbReference type="PANTHER" id="PTHR42659:SF2">
    <property type="entry name" value="XANTHINE DEHYDROGENASE SUBUNIT C-RELATED"/>
    <property type="match status" value="1"/>
</dbReference>
<evidence type="ECO:0000313" key="5">
    <source>
        <dbReference type="EMBL" id="MBU5676053.1"/>
    </source>
</evidence>
<keyword evidence="6" id="KW-1185">Reference proteome</keyword>
<dbReference type="PANTHER" id="PTHR42659">
    <property type="entry name" value="XANTHINE DEHYDROGENASE SUBUNIT C-RELATED"/>
    <property type="match status" value="1"/>
</dbReference>
<dbReference type="Pfam" id="PF00941">
    <property type="entry name" value="FAD_binding_5"/>
    <property type="match status" value="1"/>
</dbReference>
<organism evidence="5 6">
    <name type="scientific">Alkaliphilus flagellatus</name>
    <dbReference type="NCBI Taxonomy" id="2841507"/>
    <lineage>
        <taxon>Bacteria</taxon>
        <taxon>Bacillati</taxon>
        <taxon>Bacillota</taxon>
        <taxon>Clostridia</taxon>
        <taxon>Peptostreptococcales</taxon>
        <taxon>Natronincolaceae</taxon>
        <taxon>Alkaliphilus</taxon>
    </lineage>
</organism>
<dbReference type="PROSITE" id="PS51387">
    <property type="entry name" value="FAD_PCMH"/>
    <property type="match status" value="1"/>
</dbReference>
<dbReference type="InterPro" id="IPR016166">
    <property type="entry name" value="FAD-bd_PCMH"/>
</dbReference>
<dbReference type="InterPro" id="IPR005107">
    <property type="entry name" value="CO_DH_flav_C"/>
</dbReference>
<evidence type="ECO:0000313" key="6">
    <source>
        <dbReference type="Proteomes" id="UP000779508"/>
    </source>
</evidence>
<keyword evidence="1" id="KW-0285">Flavoprotein</keyword>
<keyword evidence="3" id="KW-0560">Oxidoreductase</keyword>
<keyword evidence="2" id="KW-0274">FAD</keyword>
<dbReference type="InterPro" id="IPR002346">
    <property type="entry name" value="Mopterin_DH_FAD-bd"/>
</dbReference>
<dbReference type="Proteomes" id="UP000779508">
    <property type="component" value="Unassembled WGS sequence"/>
</dbReference>
<dbReference type="RefSeq" id="WP_216415534.1">
    <property type="nucleotide sequence ID" value="NZ_JAHLQK010000002.1"/>
</dbReference>
<feature type="domain" description="FAD-binding PCMH-type" evidence="4">
    <location>
        <begin position="1"/>
        <end position="174"/>
    </location>
</feature>
<evidence type="ECO:0000256" key="3">
    <source>
        <dbReference type="ARBA" id="ARBA00023002"/>
    </source>
</evidence>
<gene>
    <name evidence="5" type="ORF">KQI88_06460</name>
</gene>
<dbReference type="EMBL" id="JAHLQK010000002">
    <property type="protein sequence ID" value="MBU5676053.1"/>
    <property type="molecule type" value="Genomic_DNA"/>
</dbReference>
<name>A0ABS6G0Z9_9FIRM</name>
<evidence type="ECO:0000259" key="4">
    <source>
        <dbReference type="PROSITE" id="PS51387"/>
    </source>
</evidence>